<organism evidence="1 2">
    <name type="scientific">Octopus vulgaris</name>
    <name type="common">Common octopus</name>
    <dbReference type="NCBI Taxonomy" id="6645"/>
    <lineage>
        <taxon>Eukaryota</taxon>
        <taxon>Metazoa</taxon>
        <taxon>Spiralia</taxon>
        <taxon>Lophotrochozoa</taxon>
        <taxon>Mollusca</taxon>
        <taxon>Cephalopoda</taxon>
        <taxon>Coleoidea</taxon>
        <taxon>Octopodiformes</taxon>
        <taxon>Octopoda</taxon>
        <taxon>Incirrata</taxon>
        <taxon>Octopodidae</taxon>
        <taxon>Octopus</taxon>
    </lineage>
</organism>
<reference evidence="1" key="1">
    <citation type="submission" date="2023-08" db="EMBL/GenBank/DDBJ databases">
        <authorList>
            <person name="Alioto T."/>
            <person name="Alioto T."/>
            <person name="Gomez Garrido J."/>
        </authorList>
    </citation>
    <scope>NUCLEOTIDE SEQUENCE</scope>
</reference>
<accession>A0AA36BYW8</accession>
<evidence type="ECO:0000313" key="1">
    <source>
        <dbReference type="EMBL" id="CAI9742890.1"/>
    </source>
</evidence>
<gene>
    <name evidence="1" type="ORF">OCTVUL_1B000384</name>
</gene>
<keyword evidence="2" id="KW-1185">Reference proteome</keyword>
<dbReference type="Proteomes" id="UP001162480">
    <property type="component" value="Chromosome 28"/>
</dbReference>
<sequence>MSVEVTSHENKIIVIKTKIKSEGKQKLEIYGEIQTPYHYLPSVESPPSQQVQPNPPLPLISHPPQFHHAFFHLKSTGYTDLGLIKILSL</sequence>
<proteinExistence type="predicted"/>
<evidence type="ECO:0000313" key="2">
    <source>
        <dbReference type="Proteomes" id="UP001162480"/>
    </source>
</evidence>
<name>A0AA36BYW8_OCTVU</name>
<dbReference type="EMBL" id="OX597841">
    <property type="protein sequence ID" value="CAI9742890.1"/>
    <property type="molecule type" value="Genomic_DNA"/>
</dbReference>
<dbReference type="AlphaFoldDB" id="A0AA36BYW8"/>
<protein>
    <submittedName>
        <fullName evidence="1">Uncharacterized protein</fullName>
    </submittedName>
</protein>